<dbReference type="FunFam" id="3.40.50.1000:FF:000022">
    <property type="entry name" value="Phosphoglycolate phosphatase"/>
    <property type="match status" value="1"/>
</dbReference>
<dbReference type="InterPro" id="IPR023198">
    <property type="entry name" value="PGP-like_dom2"/>
</dbReference>
<dbReference type="AlphaFoldDB" id="A0A432LJ51"/>
<evidence type="ECO:0000256" key="2">
    <source>
        <dbReference type="ARBA" id="ARBA00004818"/>
    </source>
</evidence>
<gene>
    <name evidence="5" type="ORF">EHV08_01590</name>
</gene>
<accession>A0A432LJ51</accession>
<evidence type="ECO:0000256" key="1">
    <source>
        <dbReference type="ARBA" id="ARBA00000830"/>
    </source>
</evidence>
<dbReference type="EC" id="3.1.3.18" evidence="4"/>
<dbReference type="OrthoDB" id="1315649at2"/>
<dbReference type="InterPro" id="IPR041492">
    <property type="entry name" value="HAD_2"/>
</dbReference>
<evidence type="ECO:0000313" key="5">
    <source>
        <dbReference type="EMBL" id="RUL58587.1"/>
    </source>
</evidence>
<evidence type="ECO:0000256" key="4">
    <source>
        <dbReference type="ARBA" id="ARBA00013078"/>
    </source>
</evidence>
<dbReference type="SUPFAM" id="SSF56784">
    <property type="entry name" value="HAD-like"/>
    <property type="match status" value="1"/>
</dbReference>
<dbReference type="SFLD" id="SFLDS00003">
    <property type="entry name" value="Haloacid_Dehalogenase"/>
    <property type="match status" value="1"/>
</dbReference>
<dbReference type="Gene3D" id="1.10.150.240">
    <property type="entry name" value="Putative phosphatase, domain 2"/>
    <property type="match status" value="1"/>
</dbReference>
<dbReference type="Pfam" id="PF13419">
    <property type="entry name" value="HAD_2"/>
    <property type="match status" value="1"/>
</dbReference>
<dbReference type="SFLD" id="SFLDG01135">
    <property type="entry name" value="C1.5.6:_HAD__Beta-PGM__Phospha"/>
    <property type="match status" value="1"/>
</dbReference>
<sequence>MRVFILDFDGTLGDTTNIIVKTMMQTIDELHLPKRTREQCTAMIGLPLKQTFTELYQDFDHTVVDDALGDKCVKVYRRLFDINNTQGAVSLFPNVRETLHELHRRGAMLTIASSRASDTLIGYVKSLHLEDIITYIVAADNVKHAKPHAEPVLKTISENNLRPEDCIVVGDTRFDILMAHNAGVKALGVTYGNGKREELEAVNTEYIIDDFRKLLELF</sequence>
<dbReference type="GO" id="GO:0006281">
    <property type="term" value="P:DNA repair"/>
    <property type="evidence" value="ECO:0007669"/>
    <property type="project" value="TreeGrafter"/>
</dbReference>
<proteinExistence type="inferred from homology"/>
<evidence type="ECO:0000256" key="3">
    <source>
        <dbReference type="ARBA" id="ARBA00006171"/>
    </source>
</evidence>
<keyword evidence="6" id="KW-1185">Reference proteome</keyword>
<comment type="pathway">
    <text evidence="2">Organic acid metabolism; glycolate biosynthesis; glycolate from 2-phosphoglycolate: step 1/1.</text>
</comment>
<evidence type="ECO:0000313" key="6">
    <source>
        <dbReference type="Proteomes" id="UP000278983"/>
    </source>
</evidence>
<dbReference type="EMBL" id="RYYU01000001">
    <property type="protein sequence ID" value="RUL58587.1"/>
    <property type="molecule type" value="Genomic_DNA"/>
</dbReference>
<dbReference type="Gene3D" id="3.40.50.1000">
    <property type="entry name" value="HAD superfamily/HAD-like"/>
    <property type="match status" value="1"/>
</dbReference>
<comment type="caution">
    <text evidence="5">The sequence shown here is derived from an EMBL/GenBank/DDBJ whole genome shotgun (WGS) entry which is preliminary data.</text>
</comment>
<dbReference type="SFLD" id="SFLDG01129">
    <property type="entry name" value="C1.5:_HAD__Beta-PGM__Phosphata"/>
    <property type="match status" value="1"/>
</dbReference>
<dbReference type="PANTHER" id="PTHR43434">
    <property type="entry name" value="PHOSPHOGLYCOLATE PHOSPHATASE"/>
    <property type="match status" value="1"/>
</dbReference>
<dbReference type="GO" id="GO:0008967">
    <property type="term" value="F:phosphoglycolate phosphatase activity"/>
    <property type="evidence" value="ECO:0007669"/>
    <property type="project" value="UniProtKB-EC"/>
</dbReference>
<dbReference type="InterPro" id="IPR036412">
    <property type="entry name" value="HAD-like_sf"/>
</dbReference>
<organism evidence="5 6">
    <name type="scientific">Prevotella koreensis</name>
    <dbReference type="NCBI Taxonomy" id="2490854"/>
    <lineage>
        <taxon>Bacteria</taxon>
        <taxon>Pseudomonadati</taxon>
        <taxon>Bacteroidota</taxon>
        <taxon>Bacteroidia</taxon>
        <taxon>Bacteroidales</taxon>
        <taxon>Prevotellaceae</taxon>
        <taxon>Prevotella</taxon>
    </lineage>
</organism>
<name>A0A432LJ51_9BACT</name>
<comment type="similarity">
    <text evidence="3">Belongs to the HAD-like hydrolase superfamily. CbbY/CbbZ/Gph/YieH family.</text>
</comment>
<reference evidence="5 6" key="1">
    <citation type="submission" date="2018-12" db="EMBL/GenBank/DDBJ databases">
        <title>Genome sequencing of Prevotella sp. KCOM 3155 (= JS262).</title>
        <authorList>
            <person name="Kook J.-K."/>
            <person name="Park S.-N."/>
            <person name="Lim Y.K."/>
        </authorList>
    </citation>
    <scope>NUCLEOTIDE SEQUENCE [LARGE SCALE GENOMIC DNA]</scope>
    <source>
        <strain evidence="5 6">KCOM 3155</strain>
    </source>
</reference>
<dbReference type="PANTHER" id="PTHR43434:SF1">
    <property type="entry name" value="PHOSPHOGLYCOLATE PHOSPHATASE"/>
    <property type="match status" value="1"/>
</dbReference>
<keyword evidence="5" id="KW-0378">Hydrolase</keyword>
<dbReference type="InterPro" id="IPR023214">
    <property type="entry name" value="HAD_sf"/>
</dbReference>
<comment type="catalytic activity">
    <reaction evidence="1">
        <text>2-phosphoglycolate + H2O = glycolate + phosphate</text>
        <dbReference type="Rhea" id="RHEA:14369"/>
        <dbReference type="ChEBI" id="CHEBI:15377"/>
        <dbReference type="ChEBI" id="CHEBI:29805"/>
        <dbReference type="ChEBI" id="CHEBI:43474"/>
        <dbReference type="ChEBI" id="CHEBI:58033"/>
        <dbReference type="EC" id="3.1.3.18"/>
    </reaction>
</comment>
<dbReference type="InterPro" id="IPR050155">
    <property type="entry name" value="HAD-like_hydrolase_sf"/>
</dbReference>
<protein>
    <recommendedName>
        <fullName evidence="4">phosphoglycolate phosphatase</fullName>
        <ecNumber evidence="4">3.1.3.18</ecNumber>
    </recommendedName>
</protein>
<dbReference type="Proteomes" id="UP000278983">
    <property type="component" value="Unassembled WGS sequence"/>
</dbReference>
<dbReference type="RefSeq" id="WP_126677685.1">
    <property type="nucleotide sequence ID" value="NZ_RYYU01000001.1"/>
</dbReference>